<dbReference type="PRINTS" id="PR00789">
    <property type="entry name" value="OSIALOPTASE"/>
</dbReference>
<sequence length="1439" mass="156797">MNATTQSRLPATTSPIHREVDDWEDWENESVVTPIEAAEQVSNDGPRSSTRRRSNSHTSTRYSVSRPSRNPSSKIKRLKSRHRQKAQNAKAGIKLITDMSSFRRQTNHVRTPDGRPVRFVDAATLRALEGEPSSATVGNWNWLKRNKGQSPVIASPERLTESPAQLSPEDRPIVIGISLPSDVASSREFSPQTATIDTPISQFGASGSSNYAPSRAPPQTSQMKSNQLKSVWSPDTPDTTSSFSPDRHASSIYSQYTMQGIQRNENVPPVPALPADYKKKTPRERLISLEIGMDDDENNSPCTLFEEDGATSPQKQAKVKSSATPDSASSRSHGWWDHVITPFTERRLTLQSRMQKLESPREEAEEAPSSAVISEKQDQATRAKPSIVYIQPPIVRVPTPRRSPSPRADTLRAADSQSSSSAHPEIQSTTASTQVSEKPRFLVSDFSTESPPPYSPPHLAKGAPVKYRAVFPPGHPLESQFPPTPVPSSPAVNGTMASPGGIRMTEIPLTPTHHDPSQTQLPIRPAGTFLPHEHAYAANGRGNKVERQRRRHEKEEVVARRLGGFWRGRGCIPKSGCFGRSGREGRKRRRVWMIVIGIAIALITLAVVLGVMLTRPDSAPEMESIWVNLTNYPPMPTGVLTVVGPDNTVSYSGCTAPSTLWSCSLPKEQHESVAPYSPNQPTIVMQIQWDNDTRETWNTPNGERPEPLTRRGMGLASIASRAVRARQTTNGFRPDPSPPEYKEMFFLGNTTDDIQSEEKGGEPTPFYISLLDSVNQTITTPTLSKRQGNRIGNISLEEILPDPALNEDGTPAAAVMLPKPVQQPVRLYDRGLPTEHYGFYTHFRRTIFLKSVTGLNDTDEGDVPLDEDGGSRETEADFLTTWGETRVLVQIWTRKFDNNSASLLRPNQAGGINGSTVDLIRPGTMPYPVTVTLDTHGGDPEKKLTWAWPINNRQRLELDQAELLANVMSNGGTWVNRRGRGDEKFGGFDGGSGGCKCRPPRCLSSAARPRLLAQRPSIPRRTSRSLTTLAIESSCDDSGVAILERTGGGATTLLFNERITSDHRQFKGIHPAVSIVGHMTQLGPLVQRAVALARSSRGAAWKPDFVSVTRGPGMMSGLATGLATAKGLAAAWDVPLVGVHHMQAHALTPLLAAALGIDIATKAGEAARRPEFPFLSLLVSGGHTLLVHSVALTDHRVAVDAIDSAVGNVLDQVARAILPPDALAACEDVMYARALEAFAFPNGAADYAFFAPSPSRIAETRDEPTGYGWALPLPFRESRRLSFSFSQVHSLAMRIAETIDPGDVAQRRALARHAFAATFRHVAGRICLAVEDDAAGSLRTASTLVVSGGVASNRFLMHVLRTTLDARGMSHMQVVAPPPALCVDNAAMIAWAGMEMFEAGWHTDLSVVPKAKWPLDPGQEGGIMGLDGWLRRDTTVPSS</sequence>
<feature type="compositionally biased region" description="Polar residues" evidence="8">
    <location>
        <begin position="186"/>
        <end position="230"/>
    </location>
</feature>
<feature type="compositionally biased region" description="Low complexity" evidence="8">
    <location>
        <begin position="392"/>
        <end position="407"/>
    </location>
</feature>
<feature type="region of interest" description="Disordered" evidence="8">
    <location>
        <begin position="293"/>
        <end position="334"/>
    </location>
</feature>
<keyword evidence="12" id="KW-1185">Reference proteome</keyword>
<dbReference type="InterPro" id="IPR017860">
    <property type="entry name" value="Peptidase_M22_CS"/>
</dbReference>
<keyword evidence="9" id="KW-0472">Membrane</keyword>
<evidence type="ECO:0000256" key="8">
    <source>
        <dbReference type="SAM" id="MobiDB-lite"/>
    </source>
</evidence>
<protein>
    <recommendedName>
        <fullName evidence="1">N(6)-L-threonylcarbamoyladenine synthase</fullName>
        <ecNumber evidence="1">2.3.1.234</ecNumber>
    </recommendedName>
</protein>
<name>A0A8K0T4M4_9HYPO</name>
<evidence type="ECO:0000256" key="6">
    <source>
        <dbReference type="ARBA" id="ARBA00048117"/>
    </source>
</evidence>
<keyword evidence="5 7" id="KW-0012">Acyltransferase</keyword>
<feature type="compositionally biased region" description="Polar residues" evidence="8">
    <location>
        <begin position="1"/>
        <end position="15"/>
    </location>
</feature>
<keyword evidence="9" id="KW-0812">Transmembrane</keyword>
<feature type="compositionally biased region" description="Basic residues" evidence="8">
    <location>
        <begin position="74"/>
        <end position="85"/>
    </location>
</feature>
<feature type="transmembrane region" description="Helical" evidence="9">
    <location>
        <begin position="591"/>
        <end position="613"/>
    </location>
</feature>
<keyword evidence="2 7" id="KW-0808">Transferase</keyword>
<evidence type="ECO:0000256" key="1">
    <source>
        <dbReference type="ARBA" id="ARBA00012156"/>
    </source>
</evidence>
<feature type="compositionally biased region" description="Low complexity" evidence="8">
    <location>
        <begin position="321"/>
        <end position="332"/>
    </location>
</feature>
<reference evidence="11" key="1">
    <citation type="journal article" date="2021" name="Nat. Commun.">
        <title>Genetic determinants of endophytism in the Arabidopsis root mycobiome.</title>
        <authorList>
            <person name="Mesny F."/>
            <person name="Miyauchi S."/>
            <person name="Thiergart T."/>
            <person name="Pickel B."/>
            <person name="Atanasova L."/>
            <person name="Karlsson M."/>
            <person name="Huettel B."/>
            <person name="Barry K.W."/>
            <person name="Haridas S."/>
            <person name="Chen C."/>
            <person name="Bauer D."/>
            <person name="Andreopoulos W."/>
            <person name="Pangilinan J."/>
            <person name="LaButti K."/>
            <person name="Riley R."/>
            <person name="Lipzen A."/>
            <person name="Clum A."/>
            <person name="Drula E."/>
            <person name="Henrissat B."/>
            <person name="Kohler A."/>
            <person name="Grigoriev I.V."/>
            <person name="Martin F.M."/>
            <person name="Hacquard S."/>
        </authorList>
    </citation>
    <scope>NUCLEOTIDE SEQUENCE</scope>
    <source>
        <strain evidence="11">MPI-CAGE-CH-0235</strain>
    </source>
</reference>
<evidence type="ECO:0000256" key="3">
    <source>
        <dbReference type="ARBA" id="ARBA00022694"/>
    </source>
</evidence>
<evidence type="ECO:0000256" key="4">
    <source>
        <dbReference type="ARBA" id="ARBA00022723"/>
    </source>
</evidence>
<dbReference type="InterPro" id="IPR022450">
    <property type="entry name" value="TsaD"/>
</dbReference>
<feature type="compositionally biased region" description="Polar residues" evidence="8">
    <location>
        <begin position="62"/>
        <end position="73"/>
    </location>
</feature>
<evidence type="ECO:0000259" key="10">
    <source>
        <dbReference type="Pfam" id="PF00814"/>
    </source>
</evidence>
<feature type="compositionally biased region" description="Polar residues" evidence="8">
    <location>
        <begin position="415"/>
        <end position="436"/>
    </location>
</feature>
<evidence type="ECO:0000256" key="9">
    <source>
        <dbReference type="SAM" id="Phobius"/>
    </source>
</evidence>
<keyword evidence="3 7" id="KW-0819">tRNA processing</keyword>
<evidence type="ECO:0000256" key="5">
    <source>
        <dbReference type="ARBA" id="ARBA00023315"/>
    </source>
</evidence>
<organism evidence="11 12">
    <name type="scientific">Stachybotrys elegans</name>
    <dbReference type="NCBI Taxonomy" id="80388"/>
    <lineage>
        <taxon>Eukaryota</taxon>
        <taxon>Fungi</taxon>
        <taxon>Dikarya</taxon>
        <taxon>Ascomycota</taxon>
        <taxon>Pezizomycotina</taxon>
        <taxon>Sordariomycetes</taxon>
        <taxon>Hypocreomycetidae</taxon>
        <taxon>Hypocreales</taxon>
        <taxon>Stachybotryaceae</taxon>
        <taxon>Stachybotrys</taxon>
    </lineage>
</organism>
<dbReference type="PROSITE" id="PS01016">
    <property type="entry name" value="GLYCOPROTEASE"/>
    <property type="match status" value="1"/>
</dbReference>
<comment type="similarity">
    <text evidence="7">Belongs to the KAE1 / TsaD family.</text>
</comment>
<keyword evidence="4 7" id="KW-0479">Metal-binding</keyword>
<comment type="subunit">
    <text evidence="7">Homodimer.</text>
</comment>
<gene>
    <name evidence="11" type="ORF">B0I35DRAFT_344664</name>
</gene>
<evidence type="ECO:0000256" key="2">
    <source>
        <dbReference type="ARBA" id="ARBA00022679"/>
    </source>
</evidence>
<dbReference type="InterPro" id="IPR000905">
    <property type="entry name" value="Gcp-like_dom"/>
</dbReference>
<dbReference type="EC" id="2.3.1.234" evidence="1"/>
<comment type="caution">
    <text evidence="11">The sequence shown here is derived from an EMBL/GenBank/DDBJ whole genome shotgun (WGS) entry which is preliminary data.</text>
</comment>
<comment type="subcellular location">
    <subcellularLocation>
        <location evidence="7">Mitochondrion</location>
    </subcellularLocation>
</comment>
<feature type="compositionally biased region" description="Low complexity" evidence="8">
    <location>
        <begin position="233"/>
        <end position="244"/>
    </location>
</feature>
<feature type="region of interest" description="Disordered" evidence="8">
    <location>
        <begin position="1"/>
        <end position="90"/>
    </location>
</feature>
<dbReference type="HAMAP" id="MF_01445">
    <property type="entry name" value="TsaD"/>
    <property type="match status" value="1"/>
</dbReference>
<feature type="region of interest" description="Disordered" evidence="8">
    <location>
        <begin position="353"/>
        <end position="438"/>
    </location>
</feature>
<feature type="region of interest" description="Disordered" evidence="8">
    <location>
        <begin position="186"/>
        <end position="248"/>
    </location>
</feature>
<evidence type="ECO:0000313" key="11">
    <source>
        <dbReference type="EMBL" id="KAH7329261.1"/>
    </source>
</evidence>
<dbReference type="Proteomes" id="UP000813444">
    <property type="component" value="Unassembled WGS sequence"/>
</dbReference>
<comment type="catalytic activity">
    <reaction evidence="6 7">
        <text>L-threonylcarbamoyladenylate + adenosine(37) in tRNA = N(6)-L-threonylcarbamoyladenosine(37) in tRNA + AMP + H(+)</text>
        <dbReference type="Rhea" id="RHEA:37059"/>
        <dbReference type="Rhea" id="RHEA-COMP:10162"/>
        <dbReference type="Rhea" id="RHEA-COMP:10163"/>
        <dbReference type="ChEBI" id="CHEBI:15378"/>
        <dbReference type="ChEBI" id="CHEBI:73682"/>
        <dbReference type="ChEBI" id="CHEBI:74411"/>
        <dbReference type="ChEBI" id="CHEBI:74418"/>
        <dbReference type="ChEBI" id="CHEBI:456215"/>
        <dbReference type="EC" id="2.3.1.234"/>
    </reaction>
</comment>
<feature type="domain" description="Gcp-like" evidence="10">
    <location>
        <begin position="1057"/>
        <end position="1391"/>
    </location>
</feature>
<dbReference type="EMBL" id="JAGPNK010000001">
    <property type="protein sequence ID" value="KAH7329261.1"/>
    <property type="molecule type" value="Genomic_DNA"/>
</dbReference>
<dbReference type="OrthoDB" id="10259622at2759"/>
<evidence type="ECO:0000313" key="12">
    <source>
        <dbReference type="Proteomes" id="UP000813444"/>
    </source>
</evidence>
<dbReference type="Gene3D" id="3.30.420.40">
    <property type="match status" value="2"/>
</dbReference>
<proteinExistence type="inferred from homology"/>
<dbReference type="GO" id="GO:0005739">
    <property type="term" value="C:mitochondrion"/>
    <property type="evidence" value="ECO:0007669"/>
    <property type="project" value="UniProtKB-SubCell"/>
</dbReference>
<keyword evidence="7" id="KW-0496">Mitochondrion</keyword>
<dbReference type="Pfam" id="PF00814">
    <property type="entry name" value="TsaD"/>
    <property type="match status" value="1"/>
</dbReference>
<dbReference type="InterPro" id="IPR017861">
    <property type="entry name" value="KAE1/TsaD"/>
</dbReference>
<dbReference type="PANTHER" id="PTHR11735">
    <property type="entry name" value="TRNA N6-ADENOSINE THREONYLCARBAMOYLTRANSFERASE"/>
    <property type="match status" value="1"/>
</dbReference>
<dbReference type="GO" id="GO:0046872">
    <property type="term" value="F:metal ion binding"/>
    <property type="evidence" value="ECO:0007669"/>
    <property type="project" value="UniProtKB-KW"/>
</dbReference>
<comment type="cofactor">
    <cofactor evidence="7">
        <name>a divalent metal cation</name>
        <dbReference type="ChEBI" id="CHEBI:60240"/>
    </cofactor>
    <text evidence="7">Binds 1 divalent metal cation per subunit.</text>
</comment>
<dbReference type="GO" id="GO:0061711">
    <property type="term" value="F:tRNA N(6)-L-threonylcarbamoyladenine synthase activity"/>
    <property type="evidence" value="ECO:0007669"/>
    <property type="project" value="UniProtKB-EC"/>
</dbReference>
<dbReference type="SUPFAM" id="SSF53067">
    <property type="entry name" value="Actin-like ATPase domain"/>
    <property type="match status" value="2"/>
</dbReference>
<dbReference type="GO" id="GO:0072670">
    <property type="term" value="P:mitochondrial tRNA threonylcarbamoyladenosine modification"/>
    <property type="evidence" value="ECO:0007669"/>
    <property type="project" value="TreeGrafter"/>
</dbReference>
<dbReference type="PANTHER" id="PTHR11735:SF6">
    <property type="entry name" value="TRNA N6-ADENOSINE THREONYLCARBAMOYLTRANSFERASE, MITOCHONDRIAL"/>
    <property type="match status" value="1"/>
</dbReference>
<dbReference type="InterPro" id="IPR043129">
    <property type="entry name" value="ATPase_NBD"/>
</dbReference>
<accession>A0A8K0T4M4</accession>
<comment type="function">
    <text evidence="7">Required for the formation of a threonylcarbamoyl group on adenosine at position 37 (t(6)A37) in mitochondrial tRNAs that read codons beginning with adenine. Probably involved in the transfer of the threonylcarbamoyl moiety of threonylcarbamoyl-AMP (TC-AMP) to the N6 group of A37. Involved in mitochondrial genome maintenance.</text>
</comment>
<keyword evidence="9" id="KW-1133">Transmembrane helix</keyword>
<evidence type="ECO:0000256" key="7">
    <source>
        <dbReference type="HAMAP-Rule" id="MF_03179"/>
    </source>
</evidence>